<evidence type="ECO:0000313" key="2">
    <source>
        <dbReference type="EMBL" id="KAL1276459.1"/>
    </source>
</evidence>
<dbReference type="Proteomes" id="UP001558613">
    <property type="component" value="Unassembled WGS sequence"/>
</dbReference>
<feature type="compositionally biased region" description="Polar residues" evidence="1">
    <location>
        <begin position="61"/>
        <end position="79"/>
    </location>
</feature>
<proteinExistence type="predicted"/>
<evidence type="ECO:0000256" key="1">
    <source>
        <dbReference type="SAM" id="MobiDB-lite"/>
    </source>
</evidence>
<gene>
    <name evidence="2" type="ORF">QQF64_036082</name>
</gene>
<name>A0ABR3NHQ0_9TELE</name>
<protein>
    <submittedName>
        <fullName evidence="2">Uncharacterized protein</fullName>
    </submittedName>
</protein>
<organism evidence="2 3">
    <name type="scientific">Cirrhinus molitorella</name>
    <name type="common">mud carp</name>
    <dbReference type="NCBI Taxonomy" id="172907"/>
    <lineage>
        <taxon>Eukaryota</taxon>
        <taxon>Metazoa</taxon>
        <taxon>Chordata</taxon>
        <taxon>Craniata</taxon>
        <taxon>Vertebrata</taxon>
        <taxon>Euteleostomi</taxon>
        <taxon>Actinopterygii</taxon>
        <taxon>Neopterygii</taxon>
        <taxon>Teleostei</taxon>
        <taxon>Ostariophysi</taxon>
        <taxon>Cypriniformes</taxon>
        <taxon>Cyprinidae</taxon>
        <taxon>Labeoninae</taxon>
        <taxon>Labeonini</taxon>
        <taxon>Cirrhinus</taxon>
    </lineage>
</organism>
<feature type="region of interest" description="Disordered" evidence="1">
    <location>
        <begin position="1"/>
        <end position="119"/>
    </location>
</feature>
<dbReference type="EMBL" id="JAYMGO010000004">
    <property type="protein sequence ID" value="KAL1276459.1"/>
    <property type="molecule type" value="Genomic_DNA"/>
</dbReference>
<sequence>MFQDGYYSHRPKEKVRVDSNNENSVPKDFENIDNSNFGARSQTQRHAPSKHKQGLLEKAHAQQSLSKHSNEVIQYAQNKTRTDLQRRANPTLRPQQSQQHRHHLQQAKRSAAPTPDIKYDQTPHMPRLSGKRQARHCLRACQGTAGCR</sequence>
<reference evidence="2 3" key="1">
    <citation type="submission" date="2023-09" db="EMBL/GenBank/DDBJ databases">
        <authorList>
            <person name="Wang M."/>
        </authorList>
    </citation>
    <scope>NUCLEOTIDE SEQUENCE [LARGE SCALE GENOMIC DNA]</scope>
    <source>
        <strain evidence="2">GT-2023</strain>
        <tissue evidence="2">Liver</tissue>
    </source>
</reference>
<feature type="compositionally biased region" description="Polar residues" evidence="1">
    <location>
        <begin position="32"/>
        <end position="46"/>
    </location>
</feature>
<keyword evidence="3" id="KW-1185">Reference proteome</keyword>
<accession>A0ABR3NHQ0</accession>
<evidence type="ECO:0000313" key="3">
    <source>
        <dbReference type="Proteomes" id="UP001558613"/>
    </source>
</evidence>
<feature type="compositionally biased region" description="Basic and acidic residues" evidence="1">
    <location>
        <begin position="14"/>
        <end position="30"/>
    </location>
</feature>
<comment type="caution">
    <text evidence="2">The sequence shown here is derived from an EMBL/GenBank/DDBJ whole genome shotgun (WGS) entry which is preliminary data.</text>
</comment>